<keyword evidence="2" id="KW-1185">Reference proteome</keyword>
<accession>A0A9P0K379</accession>
<dbReference type="AlphaFoldDB" id="A0A9P0K379"/>
<proteinExistence type="predicted"/>
<dbReference type="Proteomes" id="UP001152888">
    <property type="component" value="Unassembled WGS sequence"/>
</dbReference>
<comment type="caution">
    <text evidence="1">The sequence shown here is derived from an EMBL/GenBank/DDBJ whole genome shotgun (WGS) entry which is preliminary data.</text>
</comment>
<evidence type="ECO:0000313" key="1">
    <source>
        <dbReference type="EMBL" id="CAH1966417.1"/>
    </source>
</evidence>
<organism evidence="1 2">
    <name type="scientific">Acanthoscelides obtectus</name>
    <name type="common">Bean weevil</name>
    <name type="synonym">Bruchus obtectus</name>
    <dbReference type="NCBI Taxonomy" id="200917"/>
    <lineage>
        <taxon>Eukaryota</taxon>
        <taxon>Metazoa</taxon>
        <taxon>Ecdysozoa</taxon>
        <taxon>Arthropoda</taxon>
        <taxon>Hexapoda</taxon>
        <taxon>Insecta</taxon>
        <taxon>Pterygota</taxon>
        <taxon>Neoptera</taxon>
        <taxon>Endopterygota</taxon>
        <taxon>Coleoptera</taxon>
        <taxon>Polyphaga</taxon>
        <taxon>Cucujiformia</taxon>
        <taxon>Chrysomeloidea</taxon>
        <taxon>Chrysomelidae</taxon>
        <taxon>Bruchinae</taxon>
        <taxon>Bruchini</taxon>
        <taxon>Acanthoscelides</taxon>
    </lineage>
</organism>
<reference evidence="1" key="1">
    <citation type="submission" date="2022-03" db="EMBL/GenBank/DDBJ databases">
        <authorList>
            <person name="Sayadi A."/>
        </authorList>
    </citation>
    <scope>NUCLEOTIDE SEQUENCE</scope>
</reference>
<name>A0A9P0K379_ACAOB</name>
<sequence length="76" mass="8285">MEMLVSSKVVQLLEKVSRIRAIVSGSSSPATSTVAVLRSSRIVGNSGSATFGAHFQNDGWWTTKKTQERQIVASRY</sequence>
<gene>
    <name evidence="1" type="ORF">ACAOBT_LOCUS6826</name>
</gene>
<evidence type="ECO:0000313" key="2">
    <source>
        <dbReference type="Proteomes" id="UP001152888"/>
    </source>
</evidence>
<protein>
    <submittedName>
        <fullName evidence="1">Uncharacterized protein</fullName>
    </submittedName>
</protein>
<dbReference type="EMBL" id="CAKOFQ010006733">
    <property type="protein sequence ID" value="CAH1966417.1"/>
    <property type="molecule type" value="Genomic_DNA"/>
</dbReference>